<dbReference type="InterPro" id="IPR017142">
    <property type="entry name" value="Nitric_oxide_synthase_Oase-su"/>
</dbReference>
<dbReference type="GO" id="GO:0004517">
    <property type="term" value="F:nitric-oxide synthase activity"/>
    <property type="evidence" value="ECO:0007669"/>
    <property type="project" value="InterPro"/>
</dbReference>
<keyword evidence="7 11" id="KW-0479">Metal-binding</keyword>
<evidence type="ECO:0000256" key="11">
    <source>
        <dbReference type="PIRNR" id="PIRNR037219"/>
    </source>
</evidence>
<accession>A0A2W7MMP0</accession>
<dbReference type="EMBL" id="QKZI01000001">
    <property type="protein sequence ID" value="PZX07788.1"/>
    <property type="molecule type" value="Genomic_DNA"/>
</dbReference>
<dbReference type="Proteomes" id="UP000248646">
    <property type="component" value="Unassembled WGS sequence"/>
</dbReference>
<name>A0A2W7MMP0_9BACI</name>
<dbReference type="GO" id="GO:0006809">
    <property type="term" value="P:nitric oxide biosynthetic process"/>
    <property type="evidence" value="ECO:0007669"/>
    <property type="project" value="InterPro"/>
</dbReference>
<evidence type="ECO:0000313" key="14">
    <source>
        <dbReference type="EMBL" id="PZX07788.1"/>
    </source>
</evidence>
<dbReference type="GO" id="GO:0020037">
    <property type="term" value="F:heme binding"/>
    <property type="evidence" value="ECO:0007669"/>
    <property type="project" value="InterPro"/>
</dbReference>
<keyword evidence="15" id="KW-1185">Reference proteome</keyword>
<feature type="domain" description="Nitric oxide synthase (NOS)" evidence="13">
    <location>
        <begin position="2"/>
        <end position="350"/>
    </location>
</feature>
<dbReference type="InterPro" id="IPR044940">
    <property type="entry name" value="NOS_dom_2"/>
</dbReference>
<dbReference type="PIRSF" id="PIRSF037219">
    <property type="entry name" value="NOS_oxygenase"/>
    <property type="match status" value="1"/>
</dbReference>
<sequence length="352" mass="41168">MLKKAEEFIRTFYWETEKSEQQFQQRMDQIAMEIHTTGTYIHTTDELTYGAKLAWRNSNKCIGRLFWQTLHVIDKRDKHTEQEIYEALLEHIQFATNEGRIKPTITVFDPKSVRIWNHQLTRYAGYITENGVIGDSSSIDFTNQCISLGWKAKWGRFDMLPLVIQVDNNPPMLFEIPEEYLVQVSIRHPEFEWFKNLQLKWYAVPMISDMKLDVGGISYMASPFNGWYMGTEIGARNLADVERYNMLPKIAEKMELNTKSNASLWKDRALVELNVAVLHSFKEDGVSIVDHHTAAQQFKRFEINEEEAGRDVTGNWTWLIPPLSPATTHVFHKPYNNEKKDPNFSYQKCPFT</sequence>
<evidence type="ECO:0000256" key="1">
    <source>
        <dbReference type="ARBA" id="ARBA00001971"/>
    </source>
</evidence>
<comment type="cofactor">
    <cofactor evidence="1 11 12">
        <name>heme</name>
        <dbReference type="ChEBI" id="CHEBI:30413"/>
    </cofactor>
</comment>
<comment type="function">
    <text evidence="2 11">Catalyzes the production of nitric oxide.</text>
</comment>
<organism evidence="14 15">
    <name type="scientific">Psychrobacillus insolitus</name>
    <dbReference type="NCBI Taxonomy" id="1461"/>
    <lineage>
        <taxon>Bacteria</taxon>
        <taxon>Bacillati</taxon>
        <taxon>Bacillota</taxon>
        <taxon>Bacilli</taxon>
        <taxon>Bacillales</taxon>
        <taxon>Bacillaceae</taxon>
        <taxon>Psychrobacillus</taxon>
    </lineage>
</organism>
<evidence type="ECO:0000256" key="3">
    <source>
        <dbReference type="ARBA" id="ARBA00005411"/>
    </source>
</evidence>
<evidence type="ECO:0000256" key="12">
    <source>
        <dbReference type="PIRSR" id="PIRSR037219-1"/>
    </source>
</evidence>
<dbReference type="InterPro" id="IPR044944">
    <property type="entry name" value="NOS_dom_3"/>
</dbReference>
<evidence type="ECO:0000313" key="15">
    <source>
        <dbReference type="Proteomes" id="UP000248646"/>
    </source>
</evidence>
<dbReference type="PANTHER" id="PTHR43410:SF1">
    <property type="entry name" value="NITRIC OXIDE SYNTHASE"/>
    <property type="match status" value="1"/>
</dbReference>
<dbReference type="AlphaFoldDB" id="A0A2W7MMP0"/>
<dbReference type="InterPro" id="IPR036119">
    <property type="entry name" value="NOS_N_sf"/>
</dbReference>
<evidence type="ECO:0000256" key="4">
    <source>
        <dbReference type="ARBA" id="ARBA00012735"/>
    </source>
</evidence>
<dbReference type="InterPro" id="IPR044943">
    <property type="entry name" value="NOS_dom_1"/>
</dbReference>
<evidence type="ECO:0000256" key="7">
    <source>
        <dbReference type="ARBA" id="ARBA00022723"/>
    </source>
</evidence>
<comment type="caution">
    <text evidence="14">The sequence shown here is derived from an EMBL/GenBank/DDBJ whole genome shotgun (WGS) entry which is preliminary data.</text>
</comment>
<comment type="miscellaneous">
    <text evidence="11">This protein is similar to the oxygenase domain of eukaryotic nitric oxide synthases but lacks the reductase domain which, in eukaryotes, is responsible for transfer of electrons to the ferric heme during nitric oxide synthesis.</text>
</comment>
<reference evidence="14 15" key="1">
    <citation type="submission" date="2018-06" db="EMBL/GenBank/DDBJ databases">
        <title>Genomic Encyclopedia of Type Strains, Phase IV (KMG-IV): sequencing the most valuable type-strain genomes for metagenomic binning, comparative biology and taxonomic classification.</title>
        <authorList>
            <person name="Goeker M."/>
        </authorList>
    </citation>
    <scope>NUCLEOTIDE SEQUENCE [LARGE SCALE GENOMIC DNA]</scope>
    <source>
        <strain evidence="14 15">DSM 5</strain>
    </source>
</reference>
<dbReference type="GO" id="GO:0046872">
    <property type="term" value="F:metal ion binding"/>
    <property type="evidence" value="ECO:0007669"/>
    <property type="project" value="UniProtKB-KW"/>
</dbReference>
<comment type="similarity">
    <text evidence="3 11">Belongs to the NOS family. Bacterial NOS oxygenase subfamily.</text>
</comment>
<evidence type="ECO:0000256" key="5">
    <source>
        <dbReference type="ARBA" id="ARBA00018859"/>
    </source>
</evidence>
<dbReference type="Gene3D" id="3.90.440.10">
    <property type="entry name" value="Nitric Oxide Synthase,Heme Domain,Chain A domain 2"/>
    <property type="match status" value="1"/>
</dbReference>
<dbReference type="OrthoDB" id="3398374at2"/>
<comment type="subunit">
    <text evidence="11">Homodimer.</text>
</comment>
<evidence type="ECO:0000256" key="8">
    <source>
        <dbReference type="ARBA" id="ARBA00023002"/>
    </source>
</evidence>
<evidence type="ECO:0000259" key="13">
    <source>
        <dbReference type="Pfam" id="PF02898"/>
    </source>
</evidence>
<comment type="catalytic activity">
    <reaction evidence="10">
        <text>3 reduced [flavodoxin] + 2 L-arginine + 4 O2 = 3 oxidized [flavodoxin] + 2 L-citrulline + 2 nitric oxide + 4 H2O + 5 H(+)</text>
        <dbReference type="Rhea" id="RHEA:52324"/>
        <dbReference type="Rhea" id="RHEA-COMP:10622"/>
        <dbReference type="Rhea" id="RHEA-COMP:10623"/>
        <dbReference type="ChEBI" id="CHEBI:15377"/>
        <dbReference type="ChEBI" id="CHEBI:15378"/>
        <dbReference type="ChEBI" id="CHEBI:15379"/>
        <dbReference type="ChEBI" id="CHEBI:16480"/>
        <dbReference type="ChEBI" id="CHEBI:32682"/>
        <dbReference type="ChEBI" id="CHEBI:57618"/>
        <dbReference type="ChEBI" id="CHEBI:57743"/>
        <dbReference type="ChEBI" id="CHEBI:58210"/>
        <dbReference type="EC" id="1.14.14.47"/>
    </reaction>
</comment>
<dbReference type="PANTHER" id="PTHR43410">
    <property type="entry name" value="NITRIC OXIDE SYNTHASE OXYGENASE"/>
    <property type="match status" value="1"/>
</dbReference>
<dbReference type="Gene3D" id="3.90.340.10">
    <property type="entry name" value="Nitric Oxide Synthase, Chain A, domain 1"/>
    <property type="match status" value="1"/>
</dbReference>
<dbReference type="SUPFAM" id="SSF56512">
    <property type="entry name" value="Nitric oxide (NO) synthase oxygenase domain"/>
    <property type="match status" value="1"/>
</dbReference>
<dbReference type="InterPro" id="IPR050607">
    <property type="entry name" value="NOS"/>
</dbReference>
<keyword evidence="8 11" id="KW-0560">Oxidoreductase</keyword>
<dbReference type="EC" id="1.14.14.47" evidence="4 11"/>
<dbReference type="RefSeq" id="WP_111438410.1">
    <property type="nucleotide sequence ID" value="NZ_QKZI01000001.1"/>
</dbReference>
<keyword evidence="9 11" id="KW-0408">Iron</keyword>
<evidence type="ECO:0000256" key="2">
    <source>
        <dbReference type="ARBA" id="ARBA00002642"/>
    </source>
</evidence>
<evidence type="ECO:0000256" key="10">
    <source>
        <dbReference type="ARBA" id="ARBA00048713"/>
    </source>
</evidence>
<evidence type="ECO:0000256" key="9">
    <source>
        <dbReference type="ARBA" id="ARBA00023004"/>
    </source>
</evidence>
<dbReference type="Pfam" id="PF02898">
    <property type="entry name" value="NO_synthase"/>
    <property type="match status" value="1"/>
</dbReference>
<dbReference type="InterPro" id="IPR004030">
    <property type="entry name" value="NOS_N"/>
</dbReference>
<dbReference type="CDD" id="cd00575">
    <property type="entry name" value="NOS_oxygenase"/>
    <property type="match status" value="1"/>
</dbReference>
<evidence type="ECO:0000256" key="6">
    <source>
        <dbReference type="ARBA" id="ARBA00022617"/>
    </source>
</evidence>
<feature type="binding site" description="axial binding residue" evidence="12">
    <location>
        <position position="61"/>
    </location>
    <ligand>
        <name>heme</name>
        <dbReference type="ChEBI" id="CHEBI:30413"/>
    </ligand>
    <ligandPart>
        <name>Fe</name>
        <dbReference type="ChEBI" id="CHEBI:18248"/>
    </ligandPart>
</feature>
<proteinExistence type="inferred from homology"/>
<gene>
    <name evidence="14" type="ORF">C7437_101910</name>
</gene>
<keyword evidence="6 11" id="KW-0349">Heme</keyword>
<dbReference type="Gene3D" id="3.90.1230.10">
    <property type="entry name" value="Nitric Oxide Synthase, Chain A, domain 3"/>
    <property type="match status" value="1"/>
</dbReference>
<protein>
    <recommendedName>
        <fullName evidence="5 11">Nitric oxide synthase oxygenase</fullName>
        <ecNumber evidence="4 11">1.14.14.47</ecNumber>
    </recommendedName>
</protein>